<keyword evidence="2" id="KW-1185">Reference proteome</keyword>
<reference evidence="1" key="2">
    <citation type="submission" date="2022-03" db="EMBL/GenBank/DDBJ databases">
        <title>Draft title - Genomic analysis of global carrot germplasm unveils the trajectory of domestication and the origin of high carotenoid orange carrot.</title>
        <authorList>
            <person name="Iorizzo M."/>
            <person name="Ellison S."/>
            <person name="Senalik D."/>
            <person name="Macko-Podgorni A."/>
            <person name="Grzebelus D."/>
            <person name="Bostan H."/>
            <person name="Rolling W."/>
            <person name="Curaba J."/>
            <person name="Simon P."/>
        </authorList>
    </citation>
    <scope>NUCLEOTIDE SEQUENCE</scope>
    <source>
        <tissue evidence="1">Leaf</tissue>
    </source>
</reference>
<dbReference type="Proteomes" id="UP000077755">
    <property type="component" value="Chromosome 2"/>
</dbReference>
<evidence type="ECO:0000313" key="1">
    <source>
        <dbReference type="EMBL" id="WOG86418.1"/>
    </source>
</evidence>
<dbReference type="AlphaFoldDB" id="A0A175YAM9"/>
<reference evidence="1" key="1">
    <citation type="journal article" date="2016" name="Nat. Genet.">
        <title>A high-quality carrot genome assembly provides new insights into carotenoid accumulation and asterid genome evolution.</title>
        <authorList>
            <person name="Iorizzo M."/>
            <person name="Ellison S."/>
            <person name="Senalik D."/>
            <person name="Zeng P."/>
            <person name="Satapoomin P."/>
            <person name="Huang J."/>
            <person name="Bowman M."/>
            <person name="Iovene M."/>
            <person name="Sanseverino W."/>
            <person name="Cavagnaro P."/>
            <person name="Yildiz M."/>
            <person name="Macko-Podgorni A."/>
            <person name="Moranska E."/>
            <person name="Grzebelus E."/>
            <person name="Grzebelus D."/>
            <person name="Ashrafi H."/>
            <person name="Zheng Z."/>
            <person name="Cheng S."/>
            <person name="Spooner D."/>
            <person name="Van Deynze A."/>
            <person name="Simon P."/>
        </authorList>
    </citation>
    <scope>NUCLEOTIDE SEQUENCE</scope>
    <source>
        <tissue evidence="1">Leaf</tissue>
    </source>
</reference>
<accession>A0A175YAM9</accession>
<name>A0A175YAM9_DAUCS</name>
<protein>
    <submittedName>
        <fullName evidence="1">Uncharacterized protein</fullName>
    </submittedName>
</protein>
<dbReference type="Gramene" id="KZM80477">
    <property type="protein sequence ID" value="KZM80477"/>
    <property type="gene ID" value="DCAR_032225"/>
</dbReference>
<proteinExistence type="predicted"/>
<gene>
    <name evidence="1" type="ORF">DCAR_0205622</name>
</gene>
<dbReference type="EMBL" id="CP093344">
    <property type="protein sequence ID" value="WOG86418.1"/>
    <property type="molecule type" value="Genomic_DNA"/>
</dbReference>
<organism evidence="1 2">
    <name type="scientific">Daucus carota subsp. sativus</name>
    <name type="common">Carrot</name>
    <dbReference type="NCBI Taxonomy" id="79200"/>
    <lineage>
        <taxon>Eukaryota</taxon>
        <taxon>Viridiplantae</taxon>
        <taxon>Streptophyta</taxon>
        <taxon>Embryophyta</taxon>
        <taxon>Tracheophyta</taxon>
        <taxon>Spermatophyta</taxon>
        <taxon>Magnoliopsida</taxon>
        <taxon>eudicotyledons</taxon>
        <taxon>Gunneridae</taxon>
        <taxon>Pentapetalae</taxon>
        <taxon>asterids</taxon>
        <taxon>campanulids</taxon>
        <taxon>Apiales</taxon>
        <taxon>Apiaceae</taxon>
        <taxon>Apioideae</taxon>
        <taxon>Scandiceae</taxon>
        <taxon>Daucinae</taxon>
        <taxon>Daucus</taxon>
        <taxon>Daucus sect. Daucus</taxon>
    </lineage>
</organism>
<evidence type="ECO:0000313" key="2">
    <source>
        <dbReference type="Proteomes" id="UP000077755"/>
    </source>
</evidence>
<sequence>MMTRNNIPVGAPTEPSNDAKPPFLDITEDSPKTNNAGMEESRTAILPPQAAAGTIPKQRRTPSYRSLVMTMRTLMTLCI</sequence>